<evidence type="ECO:0000256" key="2">
    <source>
        <dbReference type="SAM" id="SignalP"/>
    </source>
</evidence>
<keyword evidence="2" id="KW-0732">Signal</keyword>
<feature type="chain" id="PRO_5043451892" evidence="2">
    <location>
        <begin position="22"/>
        <end position="520"/>
    </location>
</feature>
<gene>
    <name evidence="3" type="ORF">TWF730_001933</name>
</gene>
<feature type="region of interest" description="Disordered" evidence="1">
    <location>
        <begin position="456"/>
        <end position="520"/>
    </location>
</feature>
<evidence type="ECO:0000313" key="4">
    <source>
        <dbReference type="Proteomes" id="UP001373714"/>
    </source>
</evidence>
<comment type="caution">
    <text evidence="3">The sequence shown here is derived from an EMBL/GenBank/DDBJ whole genome shotgun (WGS) entry which is preliminary data.</text>
</comment>
<evidence type="ECO:0000313" key="3">
    <source>
        <dbReference type="EMBL" id="KAK6340165.1"/>
    </source>
</evidence>
<dbReference type="Proteomes" id="UP001373714">
    <property type="component" value="Unassembled WGS sequence"/>
</dbReference>
<proteinExistence type="predicted"/>
<reference evidence="3 4" key="1">
    <citation type="submission" date="2019-10" db="EMBL/GenBank/DDBJ databases">
        <authorList>
            <person name="Palmer J.M."/>
        </authorList>
    </citation>
    <scope>NUCLEOTIDE SEQUENCE [LARGE SCALE GENOMIC DNA]</scope>
    <source>
        <strain evidence="3 4">TWF730</strain>
    </source>
</reference>
<name>A0AAV9UE05_9PEZI</name>
<accession>A0AAV9UE05</accession>
<dbReference type="EMBL" id="JAVHNS010000011">
    <property type="protein sequence ID" value="KAK6340165.1"/>
    <property type="molecule type" value="Genomic_DNA"/>
</dbReference>
<dbReference type="AlphaFoldDB" id="A0AAV9UE05"/>
<keyword evidence="4" id="KW-1185">Reference proteome</keyword>
<sequence>MWGAFQYVLLGVFFRDLGAAAYEIAFTPYDMKSAQESIFAYKPLPELNWSVYPRFRCHQINWSDYPPESVGFVASVFFRGYKTFKYPAPLPEAVAFYAAKPNDPQPGSPCRFENLITVAHLGGYSNFPEGAIMKLRFAGNRYPTHWMEIPEDDSSDMWRWVQEGPIGGQNWRTAYWSAPDKKWVVRWGDLSESPEYWDPWYYAAIGSDIGGRELELESNPPGDDSYEQHYYHPEYSDDDAISRRTMYSAGTDSPDGFPERTFDVPPPEIIRGNPRWVYRPTTGYRGDHPSFVDWRNKRIRDAGDYQTVSPILYNNGDSGEYEKLQDQGYVIDIEAEKELAAKRAKHLKGVKEAEIFYEAANSAKENADPSGTKADAGPYDDIWPWDTNKERFQLEIPDPLRTLLDINTGIPLQRPRMPIFNPADNIPLMQPPKPVIQPGPGLKIRRPIINKIHKVLSGPGTPISGKDSWVNGNSDDSDAYQDSIEEASNEEDSDADGLNDDGGSKGGSPSNAYTEPATAE</sequence>
<feature type="compositionally biased region" description="Acidic residues" evidence="1">
    <location>
        <begin position="475"/>
        <end position="499"/>
    </location>
</feature>
<feature type="signal peptide" evidence="2">
    <location>
        <begin position="1"/>
        <end position="21"/>
    </location>
</feature>
<protein>
    <submittedName>
        <fullName evidence="3">Uncharacterized protein</fullName>
    </submittedName>
</protein>
<organism evidence="3 4">
    <name type="scientific">Orbilia blumenaviensis</name>
    <dbReference type="NCBI Taxonomy" id="1796055"/>
    <lineage>
        <taxon>Eukaryota</taxon>
        <taxon>Fungi</taxon>
        <taxon>Dikarya</taxon>
        <taxon>Ascomycota</taxon>
        <taxon>Pezizomycotina</taxon>
        <taxon>Orbiliomycetes</taxon>
        <taxon>Orbiliales</taxon>
        <taxon>Orbiliaceae</taxon>
        <taxon>Orbilia</taxon>
    </lineage>
</organism>
<evidence type="ECO:0000256" key="1">
    <source>
        <dbReference type="SAM" id="MobiDB-lite"/>
    </source>
</evidence>